<evidence type="ECO:0000313" key="10">
    <source>
        <dbReference type="EMBL" id="SED76033.1"/>
    </source>
</evidence>
<name>A0A1M7CW80_9BRAD</name>
<feature type="transmembrane region" description="Helical" evidence="8">
    <location>
        <begin position="426"/>
        <end position="447"/>
    </location>
</feature>
<keyword evidence="2 8" id="KW-0813">Transport</keyword>
<dbReference type="Proteomes" id="UP000183208">
    <property type="component" value="Unassembled WGS sequence"/>
</dbReference>
<evidence type="ECO:0000256" key="7">
    <source>
        <dbReference type="ARBA" id="ARBA00023136"/>
    </source>
</evidence>
<evidence type="ECO:0000256" key="4">
    <source>
        <dbReference type="ARBA" id="ARBA00022519"/>
    </source>
</evidence>
<feature type="domain" description="ABC transmembrane type-1" evidence="9">
    <location>
        <begin position="87"/>
        <end position="299"/>
    </location>
</feature>
<evidence type="ECO:0000256" key="6">
    <source>
        <dbReference type="ARBA" id="ARBA00022989"/>
    </source>
</evidence>
<dbReference type="RefSeq" id="WP_074824869.1">
    <property type="nucleotide sequence ID" value="NZ_FNTI01000001.1"/>
</dbReference>
<evidence type="ECO:0000259" key="9">
    <source>
        <dbReference type="PROSITE" id="PS50928"/>
    </source>
</evidence>
<feature type="domain" description="ABC transmembrane type-1" evidence="9">
    <location>
        <begin position="388"/>
        <end position="578"/>
    </location>
</feature>
<dbReference type="CDD" id="cd06261">
    <property type="entry name" value="TM_PBP2"/>
    <property type="match status" value="2"/>
</dbReference>
<dbReference type="InterPro" id="IPR035906">
    <property type="entry name" value="MetI-like_sf"/>
</dbReference>
<comment type="subcellular location">
    <subcellularLocation>
        <location evidence="1">Cell inner membrane</location>
        <topology evidence="1">Multi-pass membrane protein</topology>
    </subcellularLocation>
    <subcellularLocation>
        <location evidence="8">Cell membrane</location>
        <topology evidence="8">Multi-pass membrane protein</topology>
    </subcellularLocation>
</comment>
<feature type="transmembrane region" description="Helical" evidence="8">
    <location>
        <begin position="278"/>
        <end position="299"/>
    </location>
</feature>
<feature type="transmembrane region" description="Helical" evidence="8">
    <location>
        <begin position="392"/>
        <end position="414"/>
    </location>
</feature>
<accession>A0A1M7CW80</accession>
<dbReference type="AlphaFoldDB" id="A0A1M7CW80"/>
<feature type="transmembrane region" description="Helical" evidence="8">
    <location>
        <begin position="453"/>
        <end position="473"/>
    </location>
</feature>
<evidence type="ECO:0000256" key="1">
    <source>
        <dbReference type="ARBA" id="ARBA00004429"/>
    </source>
</evidence>
<dbReference type="GO" id="GO:0005886">
    <property type="term" value="C:plasma membrane"/>
    <property type="evidence" value="ECO:0007669"/>
    <property type="project" value="UniProtKB-SubCell"/>
</dbReference>
<feature type="transmembrane region" description="Helical" evidence="8">
    <location>
        <begin position="327"/>
        <end position="352"/>
    </location>
</feature>
<keyword evidence="3" id="KW-1003">Cell membrane</keyword>
<gene>
    <name evidence="10" type="ORF">SAMN05444171_5067</name>
</gene>
<dbReference type="PANTHER" id="PTHR43357:SF4">
    <property type="entry name" value="INNER MEMBRANE ABC TRANSPORTER PERMEASE PROTEIN YDCV"/>
    <property type="match status" value="1"/>
</dbReference>
<feature type="transmembrane region" description="Helical" evidence="8">
    <location>
        <begin position="168"/>
        <end position="191"/>
    </location>
</feature>
<keyword evidence="7 8" id="KW-0472">Membrane</keyword>
<dbReference type="OrthoDB" id="27542at2"/>
<feature type="transmembrane region" description="Helical" evidence="8">
    <location>
        <begin position="562"/>
        <end position="582"/>
    </location>
</feature>
<dbReference type="PROSITE" id="PS50928">
    <property type="entry name" value="ABC_TM1"/>
    <property type="match status" value="2"/>
</dbReference>
<proteinExistence type="inferred from homology"/>
<sequence length="592" mass="64980">MNDSVLTSHDGGRKARSIFSTRLRQRGRYSVAWPTIILGVLLFWMVGLPLIMLLTSSLKPTGFPLSTGWSIGHYARVYLDPSFYSLTLNTLIFAAGSILIAMSFGTLIAWLVERTDIPFRPLIRTVVILPIATPPVLLAISWTMLIGPRTGFFNQILQEAFGLESSPFNIYSMAGMIFVEGLAMVPSAFLLMAPSFRNIDPTLEDAAAASGASAWYTMRRIVLPLLTPALLASCMFLAIISFVVFDVPGTLGMPVGIYVLSSRIYRLLHLNTTGLPDYGMVSAMAVLFLVLLLIMAFGYQRAVKNAGRFVTLTGKGFRPRRFKLKRLRWLAIGMVFLYFSLAVLAPLGVLLWTSLMPYQIKISLEALSLASLANHRAFFANEFAFHAALNSVVIALVSATAVTVLSMLVSWVVVRSKAPGRKIVDLATFIPVAIPGVMLSVALIQLYSTMTWFRAYGTIWIIAIAYATTFLSFGSRSTNSVMMQLHPDLEDAARTAGAGWLRVGYRIVVPLLGPALIAVWIWVLAHAMRELTAALMLQGLDNQTLPVLLWGYWAGGEPTKTAAVGVWLVAALFIVVAGWQIIAERSRVRTQS</sequence>
<evidence type="ECO:0000256" key="3">
    <source>
        <dbReference type="ARBA" id="ARBA00022475"/>
    </source>
</evidence>
<reference evidence="10 11" key="1">
    <citation type="submission" date="2016-10" db="EMBL/GenBank/DDBJ databases">
        <authorList>
            <person name="de Groot N.N."/>
        </authorList>
    </citation>
    <scope>NUCLEOTIDE SEQUENCE [LARGE SCALE GENOMIC DNA]</scope>
    <source>
        <strain evidence="10 11">GAS522</strain>
    </source>
</reference>
<feature type="transmembrane region" description="Helical" evidence="8">
    <location>
        <begin position="124"/>
        <end position="148"/>
    </location>
</feature>
<protein>
    <submittedName>
        <fullName evidence="10">Iron(III) transport system permease protein</fullName>
    </submittedName>
</protein>
<keyword evidence="4" id="KW-0997">Cell inner membrane</keyword>
<evidence type="ECO:0000256" key="2">
    <source>
        <dbReference type="ARBA" id="ARBA00022448"/>
    </source>
</evidence>
<dbReference type="SUPFAM" id="SSF161098">
    <property type="entry name" value="MetI-like"/>
    <property type="match status" value="2"/>
</dbReference>
<dbReference type="Gene3D" id="1.10.3720.10">
    <property type="entry name" value="MetI-like"/>
    <property type="match status" value="2"/>
</dbReference>
<dbReference type="InterPro" id="IPR000515">
    <property type="entry name" value="MetI-like"/>
</dbReference>
<dbReference type="PANTHER" id="PTHR43357">
    <property type="entry name" value="INNER MEMBRANE ABC TRANSPORTER PERMEASE PROTEIN YDCV"/>
    <property type="match status" value="1"/>
</dbReference>
<dbReference type="Pfam" id="PF00528">
    <property type="entry name" value="BPD_transp_1"/>
    <property type="match status" value="2"/>
</dbReference>
<feature type="transmembrane region" description="Helical" evidence="8">
    <location>
        <begin position="503"/>
        <end position="525"/>
    </location>
</feature>
<dbReference type="EMBL" id="FNTI01000001">
    <property type="protein sequence ID" value="SED76033.1"/>
    <property type="molecule type" value="Genomic_DNA"/>
</dbReference>
<organism evidence="10 11">
    <name type="scientific">Bradyrhizobium lablabi</name>
    <dbReference type="NCBI Taxonomy" id="722472"/>
    <lineage>
        <taxon>Bacteria</taxon>
        <taxon>Pseudomonadati</taxon>
        <taxon>Pseudomonadota</taxon>
        <taxon>Alphaproteobacteria</taxon>
        <taxon>Hyphomicrobiales</taxon>
        <taxon>Nitrobacteraceae</taxon>
        <taxon>Bradyrhizobium</taxon>
    </lineage>
</organism>
<evidence type="ECO:0000313" key="11">
    <source>
        <dbReference type="Proteomes" id="UP000183208"/>
    </source>
</evidence>
<feature type="transmembrane region" description="Helical" evidence="8">
    <location>
        <begin position="91"/>
        <end position="112"/>
    </location>
</feature>
<feature type="transmembrane region" description="Helical" evidence="8">
    <location>
        <begin position="31"/>
        <end position="54"/>
    </location>
</feature>
<comment type="similarity">
    <text evidence="8">Belongs to the binding-protein-dependent transport system permease family.</text>
</comment>
<keyword evidence="6 8" id="KW-1133">Transmembrane helix</keyword>
<keyword evidence="5 8" id="KW-0812">Transmembrane</keyword>
<evidence type="ECO:0000256" key="8">
    <source>
        <dbReference type="RuleBase" id="RU363032"/>
    </source>
</evidence>
<feature type="transmembrane region" description="Helical" evidence="8">
    <location>
        <begin position="221"/>
        <end position="245"/>
    </location>
</feature>
<dbReference type="GO" id="GO:0055085">
    <property type="term" value="P:transmembrane transport"/>
    <property type="evidence" value="ECO:0007669"/>
    <property type="project" value="InterPro"/>
</dbReference>
<evidence type="ECO:0000256" key="5">
    <source>
        <dbReference type="ARBA" id="ARBA00022692"/>
    </source>
</evidence>